<organism evidence="1 2">
    <name type="scientific">Phaeobacter piscinae</name>
    <dbReference type="NCBI Taxonomy" id="1580596"/>
    <lineage>
        <taxon>Bacteria</taxon>
        <taxon>Pseudomonadati</taxon>
        <taxon>Pseudomonadota</taxon>
        <taxon>Alphaproteobacteria</taxon>
        <taxon>Rhodobacterales</taxon>
        <taxon>Roseobacteraceae</taxon>
        <taxon>Phaeobacter</taxon>
    </lineage>
</organism>
<reference evidence="1 2" key="1">
    <citation type="journal article" date="2017" name="Front. Microbiol.">
        <title>Phaeobacter piscinae sp. nov., a species of the Roseobacter group and potential aquaculture probiont.</title>
        <authorList>
            <person name="Sonnenschein E.C."/>
            <person name="Phippen C.B.W."/>
            <person name="Nielsen K.F."/>
            <person name="Mateiu R.V."/>
            <person name="Melchiorsen J."/>
            <person name="Gram L."/>
            <person name="Overmann J."/>
            <person name="Freese H.M."/>
        </authorList>
    </citation>
    <scope>NUCLEOTIDE SEQUENCE [LARGE SCALE GENOMIC DNA]</scope>
    <source>
        <strain evidence="1 2">P13</strain>
    </source>
</reference>
<evidence type="ECO:0000313" key="2">
    <source>
        <dbReference type="Proteomes" id="UP000218606"/>
    </source>
</evidence>
<evidence type="ECO:0000313" key="1">
    <source>
        <dbReference type="EMBL" id="ATG44962.1"/>
    </source>
</evidence>
<proteinExistence type="predicted"/>
<protein>
    <submittedName>
        <fullName evidence="1">Uncharacterized protein</fullName>
    </submittedName>
</protein>
<accession>A0AAN1GTQ9</accession>
<dbReference type="EMBL" id="CP010767">
    <property type="protein sequence ID" value="ATG44962.1"/>
    <property type="molecule type" value="Genomic_DNA"/>
</dbReference>
<name>A0AAN1GTQ9_9RHOB</name>
<dbReference type="AlphaFoldDB" id="A0AAN1GTQ9"/>
<sequence>MPIWGLAMTDQQLGGKNYEIFWQASLKTLAGGERDA</sequence>
<dbReference type="Proteomes" id="UP000218606">
    <property type="component" value="Chromosome"/>
</dbReference>
<gene>
    <name evidence="1" type="ORF">PhaeoP13_03071</name>
</gene>